<evidence type="ECO:0000313" key="2">
    <source>
        <dbReference type="Proteomes" id="UP000538507"/>
    </source>
</evidence>
<proteinExistence type="predicted"/>
<reference evidence="1 2" key="1">
    <citation type="submission" date="2020-08" db="EMBL/GenBank/DDBJ databases">
        <title>Genomic Encyclopedia of Type Strains, Phase IV (KMG-V): Genome sequencing to study the core and pangenomes of soil and plant-associated prokaryotes.</title>
        <authorList>
            <person name="Whitman W."/>
        </authorList>
    </citation>
    <scope>NUCLEOTIDE SEQUENCE [LARGE SCALE GENOMIC DNA]</scope>
    <source>
        <strain evidence="1 2">SEMIA 415</strain>
    </source>
</reference>
<dbReference type="Proteomes" id="UP000538507">
    <property type="component" value="Unassembled WGS sequence"/>
</dbReference>
<protein>
    <submittedName>
        <fullName evidence="1">Uncharacterized protein</fullName>
    </submittedName>
</protein>
<sequence>MKVLFIGTLYDNGEGRKSRRPVMPTARWR</sequence>
<name>A0AAE2ML94_RHILE</name>
<accession>A0AAE2ML94</accession>
<dbReference type="AlphaFoldDB" id="A0AAE2ML94"/>
<dbReference type="EMBL" id="JACIGO010000003">
    <property type="protein sequence ID" value="MBB4291277.1"/>
    <property type="molecule type" value="Genomic_DNA"/>
</dbReference>
<gene>
    <name evidence="1" type="ORF">GGE16_003336</name>
</gene>
<evidence type="ECO:0000313" key="1">
    <source>
        <dbReference type="EMBL" id="MBB4291277.1"/>
    </source>
</evidence>
<organism evidence="1 2">
    <name type="scientific">Rhizobium leguminosarum</name>
    <dbReference type="NCBI Taxonomy" id="384"/>
    <lineage>
        <taxon>Bacteria</taxon>
        <taxon>Pseudomonadati</taxon>
        <taxon>Pseudomonadota</taxon>
        <taxon>Alphaproteobacteria</taxon>
        <taxon>Hyphomicrobiales</taxon>
        <taxon>Rhizobiaceae</taxon>
        <taxon>Rhizobium/Agrobacterium group</taxon>
        <taxon>Rhizobium</taxon>
    </lineage>
</organism>
<comment type="caution">
    <text evidence="1">The sequence shown here is derived from an EMBL/GenBank/DDBJ whole genome shotgun (WGS) entry which is preliminary data.</text>
</comment>